<dbReference type="Proteomes" id="UP000242188">
    <property type="component" value="Unassembled WGS sequence"/>
</dbReference>
<dbReference type="PANTHER" id="PTHR31009">
    <property type="entry name" value="S-ADENOSYL-L-METHIONINE:CARBOXYL METHYLTRANSFERASE FAMILY PROTEIN"/>
    <property type="match status" value="1"/>
</dbReference>
<dbReference type="Pfam" id="PF03492">
    <property type="entry name" value="Methyltransf_7"/>
    <property type="match status" value="1"/>
</dbReference>
<protein>
    <submittedName>
        <fullName evidence="3">S-adenosylmethionine-dependent methyltransferase At5g38100</fullName>
    </submittedName>
</protein>
<dbReference type="InterPro" id="IPR005299">
    <property type="entry name" value="MeTrfase_7"/>
</dbReference>
<accession>A0A210QG52</accession>
<keyword evidence="3" id="KW-0489">Methyltransferase</keyword>
<evidence type="ECO:0000313" key="3">
    <source>
        <dbReference type="EMBL" id="OWF47743.1"/>
    </source>
</evidence>
<evidence type="ECO:0000256" key="2">
    <source>
        <dbReference type="ARBA" id="ARBA00022842"/>
    </source>
</evidence>
<dbReference type="OrthoDB" id="1890922at2759"/>
<dbReference type="Gene3D" id="1.10.1200.270">
    <property type="entry name" value="Methyltransferase, alpha-helical capping domain"/>
    <property type="match status" value="1"/>
</dbReference>
<dbReference type="EMBL" id="NEDP02003794">
    <property type="protein sequence ID" value="OWF47743.1"/>
    <property type="molecule type" value="Genomic_DNA"/>
</dbReference>
<dbReference type="GO" id="GO:0008168">
    <property type="term" value="F:methyltransferase activity"/>
    <property type="evidence" value="ECO:0007669"/>
    <property type="project" value="UniProtKB-KW"/>
</dbReference>
<evidence type="ECO:0000313" key="4">
    <source>
        <dbReference type="Proteomes" id="UP000242188"/>
    </source>
</evidence>
<sequence length="366" mass="41457">MKMMTMPNKDVDDMYSVHGHAGNLCRASIMEGLEKILKLRSSYQADQPICIADFGTADGKASLSLVKEVIDIVQTDLGQEQTIVVYYNDQPMNDFNLLSKVIQGDRQDSGLSGCSNVYPVIVPRTMYKQCLPDNSLDLAMSAVATHYLSKQVCRIANGVFMGEADNNEQRLMREQGKTDWRAFVIARGRELKPGGFLVSLNASLNDDNDETSHVDKGNHNLGKFVSDMARDGVITQEEYLATNFHSHYTRTAADFQEPFSSTLPEVDKLGLELVSVKSMKHYLQHPLFDIVEKDETEKMEYSRKVVASVFPWFHHVIRGGLSFSRTEDEKQMIVEQYFNRLQAYAFAHSDHKPYLIFTEVVIQKCI</sequence>
<dbReference type="GO" id="GO:0032259">
    <property type="term" value="P:methylation"/>
    <property type="evidence" value="ECO:0007669"/>
    <property type="project" value="UniProtKB-KW"/>
</dbReference>
<dbReference type="GO" id="GO:0046872">
    <property type="term" value="F:metal ion binding"/>
    <property type="evidence" value="ECO:0007669"/>
    <property type="project" value="UniProtKB-KW"/>
</dbReference>
<keyword evidence="2" id="KW-0460">Magnesium</keyword>
<keyword evidence="4" id="KW-1185">Reference proteome</keyword>
<comment type="caution">
    <text evidence="3">The sequence shown here is derived from an EMBL/GenBank/DDBJ whole genome shotgun (WGS) entry which is preliminary data.</text>
</comment>
<proteinExistence type="predicted"/>
<keyword evidence="3" id="KW-0808">Transferase</keyword>
<gene>
    <name evidence="3" type="ORF">KP79_PYT01272</name>
</gene>
<reference evidence="3 4" key="1">
    <citation type="journal article" date="2017" name="Nat. Ecol. Evol.">
        <title>Scallop genome provides insights into evolution of bilaterian karyotype and development.</title>
        <authorList>
            <person name="Wang S."/>
            <person name="Zhang J."/>
            <person name="Jiao W."/>
            <person name="Li J."/>
            <person name="Xun X."/>
            <person name="Sun Y."/>
            <person name="Guo X."/>
            <person name="Huan P."/>
            <person name="Dong B."/>
            <person name="Zhang L."/>
            <person name="Hu X."/>
            <person name="Sun X."/>
            <person name="Wang J."/>
            <person name="Zhao C."/>
            <person name="Wang Y."/>
            <person name="Wang D."/>
            <person name="Huang X."/>
            <person name="Wang R."/>
            <person name="Lv J."/>
            <person name="Li Y."/>
            <person name="Zhang Z."/>
            <person name="Liu B."/>
            <person name="Lu W."/>
            <person name="Hui Y."/>
            <person name="Liang J."/>
            <person name="Zhou Z."/>
            <person name="Hou R."/>
            <person name="Li X."/>
            <person name="Liu Y."/>
            <person name="Li H."/>
            <person name="Ning X."/>
            <person name="Lin Y."/>
            <person name="Zhao L."/>
            <person name="Xing Q."/>
            <person name="Dou J."/>
            <person name="Li Y."/>
            <person name="Mao J."/>
            <person name="Guo H."/>
            <person name="Dou H."/>
            <person name="Li T."/>
            <person name="Mu C."/>
            <person name="Jiang W."/>
            <person name="Fu Q."/>
            <person name="Fu X."/>
            <person name="Miao Y."/>
            <person name="Liu J."/>
            <person name="Yu Q."/>
            <person name="Li R."/>
            <person name="Liao H."/>
            <person name="Li X."/>
            <person name="Kong Y."/>
            <person name="Jiang Z."/>
            <person name="Chourrout D."/>
            <person name="Li R."/>
            <person name="Bao Z."/>
        </authorList>
    </citation>
    <scope>NUCLEOTIDE SEQUENCE [LARGE SCALE GENOMIC DNA]</scope>
    <source>
        <strain evidence="3 4">PY_sf001</strain>
    </source>
</reference>
<dbReference type="SUPFAM" id="SSF53335">
    <property type="entry name" value="S-adenosyl-L-methionine-dependent methyltransferases"/>
    <property type="match status" value="1"/>
</dbReference>
<evidence type="ECO:0000256" key="1">
    <source>
        <dbReference type="ARBA" id="ARBA00022723"/>
    </source>
</evidence>
<name>A0A210QG52_MIZYE</name>
<dbReference type="InterPro" id="IPR042086">
    <property type="entry name" value="MeTrfase_capping"/>
</dbReference>
<organism evidence="3 4">
    <name type="scientific">Mizuhopecten yessoensis</name>
    <name type="common">Japanese scallop</name>
    <name type="synonym">Patinopecten yessoensis</name>
    <dbReference type="NCBI Taxonomy" id="6573"/>
    <lineage>
        <taxon>Eukaryota</taxon>
        <taxon>Metazoa</taxon>
        <taxon>Spiralia</taxon>
        <taxon>Lophotrochozoa</taxon>
        <taxon>Mollusca</taxon>
        <taxon>Bivalvia</taxon>
        <taxon>Autobranchia</taxon>
        <taxon>Pteriomorphia</taxon>
        <taxon>Pectinida</taxon>
        <taxon>Pectinoidea</taxon>
        <taxon>Pectinidae</taxon>
        <taxon>Mizuhopecten</taxon>
    </lineage>
</organism>
<dbReference type="InterPro" id="IPR029063">
    <property type="entry name" value="SAM-dependent_MTases_sf"/>
</dbReference>
<dbReference type="AlphaFoldDB" id="A0A210QG52"/>
<dbReference type="Gene3D" id="3.40.50.150">
    <property type="entry name" value="Vaccinia Virus protein VP39"/>
    <property type="match status" value="1"/>
</dbReference>
<keyword evidence="1" id="KW-0479">Metal-binding</keyword>